<protein>
    <submittedName>
        <fullName evidence="3">Protein ImuB</fullName>
    </submittedName>
</protein>
<organism evidence="3 4">
    <name type="scientific">Granulicella aggregans</name>
    <dbReference type="NCBI Taxonomy" id="474949"/>
    <lineage>
        <taxon>Bacteria</taxon>
        <taxon>Pseudomonadati</taxon>
        <taxon>Acidobacteriota</taxon>
        <taxon>Terriglobia</taxon>
        <taxon>Terriglobales</taxon>
        <taxon>Acidobacteriaceae</taxon>
        <taxon>Granulicella</taxon>
    </lineage>
</organism>
<evidence type="ECO:0000313" key="3">
    <source>
        <dbReference type="EMBL" id="MBB5060182.1"/>
    </source>
</evidence>
<dbReference type="Pfam" id="PF00817">
    <property type="entry name" value="IMS"/>
    <property type="match status" value="1"/>
</dbReference>
<proteinExistence type="predicted"/>
<dbReference type="InterPro" id="IPR043502">
    <property type="entry name" value="DNA/RNA_pol_sf"/>
</dbReference>
<evidence type="ECO:0000259" key="2">
    <source>
        <dbReference type="Pfam" id="PF00817"/>
    </source>
</evidence>
<evidence type="ECO:0000256" key="1">
    <source>
        <dbReference type="ARBA" id="ARBA00022763"/>
    </source>
</evidence>
<sequence length="502" mass="55411">MEYAAIYIPEFPTLAWLRLEKSARGQAGAVIEGKAPLERVISFNQAAKRLGLAHGMSKVQADTSGQVLFHLRSISEEKAALDVLFEAVERFSPRVQIIASPVNGYANGNQPAAVLLVDQSGTETLFGDGRSYAEGIRKALQELEFPANVAVAPNAEASLLLARSYNGVTRVDEKGVQAKLASLPLSMLSVEPATLAPLRRWGIRNLGELAALPETALVSRIGQQGKRLQRLAVGREDHLLVPQDPSFVLSEHVELDGPLESLEPLLFILSPMLETLLRQAINHTYALRSLTITLDLEKAAHHRLEVRPAVPVQSKDLLLKLLNLKLQAEPPQAGILGVTLNAEPAIPQVAQRGLFQAQFPEPDKLDLLVARLKAIVGEDNVGSPVLSNSFCDDEFVMAPFQPTAGRRRHTAAIGSRVALRRFRPAQQARVVYRDAIPSILFWRGERLELGPVTGPWQSSGYWWDGRRWEADEWDAVVSQPPQTLRLRHEPERGIWYVAGQYD</sequence>
<gene>
    <name evidence="3" type="ORF">HDF16_004918</name>
</gene>
<comment type="caution">
    <text evidence="3">The sequence shown here is derived from an EMBL/GenBank/DDBJ whole genome shotgun (WGS) entry which is preliminary data.</text>
</comment>
<keyword evidence="1" id="KW-0227">DNA damage</keyword>
<dbReference type="Gene3D" id="1.10.150.20">
    <property type="entry name" value="5' to 3' exonuclease, C-terminal subdomain"/>
    <property type="match status" value="1"/>
</dbReference>
<dbReference type="PANTHER" id="PTHR35369:SF2">
    <property type="entry name" value="BLR3025 PROTEIN"/>
    <property type="match status" value="1"/>
</dbReference>
<dbReference type="InterPro" id="IPR050356">
    <property type="entry name" value="SulA_CellDiv_inhibitor"/>
</dbReference>
<dbReference type="PANTHER" id="PTHR35369">
    <property type="entry name" value="BLR3025 PROTEIN-RELATED"/>
    <property type="match status" value="1"/>
</dbReference>
<dbReference type="AlphaFoldDB" id="A0A7W8E604"/>
<reference evidence="3 4" key="1">
    <citation type="submission" date="2020-08" db="EMBL/GenBank/DDBJ databases">
        <title>Genomic Encyclopedia of Type Strains, Phase IV (KMG-V): Genome sequencing to study the core and pangenomes of soil and plant-associated prokaryotes.</title>
        <authorList>
            <person name="Whitman W."/>
        </authorList>
    </citation>
    <scope>NUCLEOTIDE SEQUENCE [LARGE SCALE GENOMIC DNA]</scope>
    <source>
        <strain evidence="3 4">M8UP14</strain>
    </source>
</reference>
<dbReference type="SUPFAM" id="SSF56672">
    <property type="entry name" value="DNA/RNA polymerases"/>
    <property type="match status" value="1"/>
</dbReference>
<dbReference type="InterPro" id="IPR001126">
    <property type="entry name" value="UmuC"/>
</dbReference>
<accession>A0A7W8E604</accession>
<keyword evidence="4" id="KW-1185">Reference proteome</keyword>
<evidence type="ECO:0000313" key="4">
    <source>
        <dbReference type="Proteomes" id="UP000540989"/>
    </source>
</evidence>
<name>A0A7W8E604_9BACT</name>
<dbReference type="GO" id="GO:0006281">
    <property type="term" value="P:DNA repair"/>
    <property type="evidence" value="ECO:0007669"/>
    <property type="project" value="InterPro"/>
</dbReference>
<feature type="domain" description="UmuC" evidence="2">
    <location>
        <begin position="10"/>
        <end position="159"/>
    </location>
</feature>
<dbReference type="RefSeq" id="WP_184222316.1">
    <property type="nucleotide sequence ID" value="NZ_JACHIP010000010.1"/>
</dbReference>
<dbReference type="EMBL" id="JACHIP010000010">
    <property type="protein sequence ID" value="MBB5060182.1"/>
    <property type="molecule type" value="Genomic_DNA"/>
</dbReference>
<dbReference type="Proteomes" id="UP000540989">
    <property type="component" value="Unassembled WGS sequence"/>
</dbReference>